<reference evidence="4" key="2">
    <citation type="journal article" date="2021" name="PeerJ">
        <title>Extensive microbial diversity within the chicken gut microbiome revealed by metagenomics and culture.</title>
        <authorList>
            <person name="Gilroy R."/>
            <person name="Ravi A."/>
            <person name="Getino M."/>
            <person name="Pursley I."/>
            <person name="Horton D.L."/>
            <person name="Alikhan N.F."/>
            <person name="Baker D."/>
            <person name="Gharbi K."/>
            <person name="Hall N."/>
            <person name="Watson M."/>
            <person name="Adriaenssens E.M."/>
            <person name="Foster-Nyarko E."/>
            <person name="Jarju S."/>
            <person name="Secka A."/>
            <person name="Antonio M."/>
            <person name="Oren A."/>
            <person name="Chaudhuri R.R."/>
            <person name="La Ragione R."/>
            <person name="Hildebrand F."/>
            <person name="Pallen M.J."/>
        </authorList>
    </citation>
    <scope>NUCLEOTIDE SEQUENCE</scope>
    <source>
        <strain evidence="4">ChiSjej1B19-3389</strain>
    </source>
</reference>
<keyword evidence="2" id="KW-0812">Transmembrane</keyword>
<evidence type="ECO:0000256" key="1">
    <source>
        <dbReference type="SAM" id="MobiDB-lite"/>
    </source>
</evidence>
<evidence type="ECO:0000256" key="3">
    <source>
        <dbReference type="SAM" id="SignalP"/>
    </source>
</evidence>
<feature type="transmembrane region" description="Helical" evidence="2">
    <location>
        <begin position="189"/>
        <end position="209"/>
    </location>
</feature>
<feature type="region of interest" description="Disordered" evidence="1">
    <location>
        <begin position="151"/>
        <end position="179"/>
    </location>
</feature>
<evidence type="ECO:0000313" key="5">
    <source>
        <dbReference type="Proteomes" id="UP000886787"/>
    </source>
</evidence>
<keyword evidence="2" id="KW-0472">Membrane</keyword>
<gene>
    <name evidence="4" type="ORF">IAD32_04360</name>
</gene>
<keyword evidence="3" id="KW-0732">Signal</keyword>
<dbReference type="EMBL" id="DVFW01000024">
    <property type="protein sequence ID" value="HIQ80501.1"/>
    <property type="molecule type" value="Genomic_DNA"/>
</dbReference>
<sequence>MKKFAAVLLAMVLVVALAVTVSAAGINESEQKVLDELSSKVEIGNGYFMLPTEYVNQAENYFNTIDMTPQQADEILEYIQQGEKILVDNAATSLDMLTYEQKIEIMELGQKAVGVLGMTLTVQPKTNIVTILDPNGNVAFLAEALIIPYTTEEPTSPSDGSTPPSGNAGGTTTDGDAIKTTGMSSDATAALAVSAVIILFVAVAGVYLVKTKKARS</sequence>
<evidence type="ECO:0000313" key="4">
    <source>
        <dbReference type="EMBL" id="HIQ80501.1"/>
    </source>
</evidence>
<dbReference type="Proteomes" id="UP000886787">
    <property type="component" value="Unassembled WGS sequence"/>
</dbReference>
<comment type="caution">
    <text evidence="4">The sequence shown here is derived from an EMBL/GenBank/DDBJ whole genome shotgun (WGS) entry which is preliminary data.</text>
</comment>
<dbReference type="AlphaFoldDB" id="A0A9D0ZHV4"/>
<evidence type="ECO:0000256" key="2">
    <source>
        <dbReference type="SAM" id="Phobius"/>
    </source>
</evidence>
<feature type="chain" id="PRO_5038381359" description="LPXTG cell wall anchor domain-containing protein" evidence="3">
    <location>
        <begin position="24"/>
        <end position="216"/>
    </location>
</feature>
<accession>A0A9D0ZHV4</accession>
<keyword evidence="2" id="KW-1133">Transmembrane helix</keyword>
<feature type="signal peptide" evidence="3">
    <location>
        <begin position="1"/>
        <end position="23"/>
    </location>
</feature>
<evidence type="ECO:0008006" key="6">
    <source>
        <dbReference type="Google" id="ProtNLM"/>
    </source>
</evidence>
<proteinExistence type="predicted"/>
<reference evidence="4" key="1">
    <citation type="submission" date="2020-10" db="EMBL/GenBank/DDBJ databases">
        <authorList>
            <person name="Gilroy R."/>
        </authorList>
    </citation>
    <scope>NUCLEOTIDE SEQUENCE</scope>
    <source>
        <strain evidence="4">ChiSjej1B19-3389</strain>
    </source>
</reference>
<organism evidence="4 5">
    <name type="scientific">Candidatus Scatavimonas merdigallinarum</name>
    <dbReference type="NCBI Taxonomy" id="2840914"/>
    <lineage>
        <taxon>Bacteria</taxon>
        <taxon>Bacillati</taxon>
        <taxon>Bacillota</taxon>
        <taxon>Clostridia</taxon>
        <taxon>Eubacteriales</taxon>
        <taxon>Oscillospiraceae</taxon>
        <taxon>Oscillospiraceae incertae sedis</taxon>
        <taxon>Candidatus Scatavimonas</taxon>
    </lineage>
</organism>
<name>A0A9D0ZHV4_9FIRM</name>
<protein>
    <recommendedName>
        <fullName evidence="6">LPXTG cell wall anchor domain-containing protein</fullName>
    </recommendedName>
</protein>